<comment type="function">
    <text evidence="1">Alpha-L-fucosidase is responsible for hydrolyzing the alpha-1,6-linked fucose joined to the reducing-end N-acetylglucosamine of the carbohydrate moieties of glycoproteins.</text>
</comment>
<comment type="similarity">
    <text evidence="2">Belongs to the glycosyl hydrolase 29 family.</text>
</comment>
<name>A0A7J5PX97_9BACE</name>
<dbReference type="PIRSF" id="PIRSF001092">
    <property type="entry name" value="Alpha-L-fucosidase"/>
    <property type="match status" value="1"/>
</dbReference>
<reference evidence="10 11" key="1">
    <citation type="journal article" date="2019" name="Nat. Med.">
        <title>A library of human gut bacterial isolates paired with longitudinal multiomics data enables mechanistic microbiome research.</title>
        <authorList>
            <person name="Poyet M."/>
            <person name="Groussin M."/>
            <person name="Gibbons S.M."/>
            <person name="Avila-Pacheco J."/>
            <person name="Jiang X."/>
            <person name="Kearney S.M."/>
            <person name="Perrotta A.R."/>
            <person name="Berdy B."/>
            <person name="Zhao S."/>
            <person name="Lieberman T.D."/>
            <person name="Swanson P.K."/>
            <person name="Smith M."/>
            <person name="Roesemann S."/>
            <person name="Alexander J.E."/>
            <person name="Rich S.A."/>
            <person name="Livny J."/>
            <person name="Vlamakis H."/>
            <person name="Clish C."/>
            <person name="Bullock K."/>
            <person name="Deik A."/>
            <person name="Scott J."/>
            <person name="Pierce K.A."/>
            <person name="Xavier R.J."/>
            <person name="Alm E.J."/>
        </authorList>
    </citation>
    <scope>NUCLEOTIDE SEQUENCE [LARGE SCALE GENOMIC DNA]</scope>
    <source>
        <strain evidence="10 11">BIOML-A58</strain>
    </source>
</reference>
<dbReference type="EMBL" id="WDED01000016">
    <property type="protein sequence ID" value="KAB6147345.1"/>
    <property type="molecule type" value="Genomic_DNA"/>
</dbReference>
<evidence type="ECO:0000313" key="10">
    <source>
        <dbReference type="EMBL" id="KAB6147345.1"/>
    </source>
</evidence>
<dbReference type="PROSITE" id="PS51257">
    <property type="entry name" value="PROKAR_LIPOPROTEIN"/>
    <property type="match status" value="1"/>
</dbReference>
<dbReference type="GO" id="GO:0006004">
    <property type="term" value="P:fucose metabolic process"/>
    <property type="evidence" value="ECO:0007669"/>
    <property type="project" value="InterPro"/>
</dbReference>
<proteinExistence type="inferred from homology"/>
<evidence type="ECO:0000256" key="3">
    <source>
        <dbReference type="ARBA" id="ARBA00012662"/>
    </source>
</evidence>
<dbReference type="InterPro" id="IPR057739">
    <property type="entry name" value="Glyco_hydro_29_N"/>
</dbReference>
<dbReference type="InterPro" id="IPR013780">
    <property type="entry name" value="Glyco_hydro_b"/>
</dbReference>
<feature type="domain" description="Alpha-L-fucosidase C-terminal" evidence="9">
    <location>
        <begin position="413"/>
        <end position="492"/>
    </location>
</feature>
<keyword evidence="4 7" id="KW-0732">Signal</keyword>
<feature type="signal peptide" evidence="7">
    <location>
        <begin position="1"/>
        <end position="24"/>
    </location>
</feature>
<evidence type="ECO:0000256" key="4">
    <source>
        <dbReference type="ARBA" id="ARBA00022729"/>
    </source>
</evidence>
<keyword evidence="5" id="KW-0378">Hydrolase</keyword>
<evidence type="ECO:0000256" key="5">
    <source>
        <dbReference type="ARBA" id="ARBA00022801"/>
    </source>
</evidence>
<dbReference type="RefSeq" id="WP_151934768.1">
    <property type="nucleotide sequence ID" value="NZ_JBCHGU010000012.1"/>
</dbReference>
<dbReference type="AlphaFoldDB" id="A0A7J5PX97"/>
<keyword evidence="6" id="KW-0326">Glycosidase</keyword>
<dbReference type="Gene3D" id="3.20.20.80">
    <property type="entry name" value="Glycosidases"/>
    <property type="match status" value="1"/>
</dbReference>
<comment type="caution">
    <text evidence="10">The sequence shown here is derived from an EMBL/GenBank/DDBJ whole genome shotgun (WGS) entry which is preliminary data.</text>
</comment>
<dbReference type="GO" id="GO:0016139">
    <property type="term" value="P:glycoside catabolic process"/>
    <property type="evidence" value="ECO:0007669"/>
    <property type="project" value="TreeGrafter"/>
</dbReference>
<dbReference type="Pfam" id="PF01120">
    <property type="entry name" value="Alpha_L_fucos"/>
    <property type="match status" value="1"/>
</dbReference>
<dbReference type="GO" id="GO:0005764">
    <property type="term" value="C:lysosome"/>
    <property type="evidence" value="ECO:0007669"/>
    <property type="project" value="TreeGrafter"/>
</dbReference>
<evidence type="ECO:0000259" key="8">
    <source>
        <dbReference type="Pfam" id="PF01120"/>
    </source>
</evidence>
<feature type="chain" id="PRO_5029771537" description="alpha-L-fucosidase" evidence="7">
    <location>
        <begin position="25"/>
        <end position="514"/>
    </location>
</feature>
<dbReference type="Proteomes" id="UP000434604">
    <property type="component" value="Unassembled WGS sequence"/>
</dbReference>
<dbReference type="GO" id="GO:0004560">
    <property type="term" value="F:alpha-L-fucosidase activity"/>
    <property type="evidence" value="ECO:0007669"/>
    <property type="project" value="InterPro"/>
</dbReference>
<dbReference type="PANTHER" id="PTHR10030:SF37">
    <property type="entry name" value="ALPHA-L-FUCOSIDASE-RELATED"/>
    <property type="match status" value="1"/>
</dbReference>
<dbReference type="InterPro" id="IPR000933">
    <property type="entry name" value="Glyco_hydro_29"/>
</dbReference>
<dbReference type="InterPro" id="IPR016286">
    <property type="entry name" value="FUC_metazoa-typ"/>
</dbReference>
<evidence type="ECO:0000256" key="1">
    <source>
        <dbReference type="ARBA" id="ARBA00004071"/>
    </source>
</evidence>
<dbReference type="SUPFAM" id="SSF51445">
    <property type="entry name" value="(Trans)glycosidases"/>
    <property type="match status" value="1"/>
</dbReference>
<dbReference type="EC" id="3.2.1.51" evidence="3"/>
<evidence type="ECO:0000256" key="6">
    <source>
        <dbReference type="ARBA" id="ARBA00023295"/>
    </source>
</evidence>
<evidence type="ECO:0000256" key="2">
    <source>
        <dbReference type="ARBA" id="ARBA00007951"/>
    </source>
</evidence>
<dbReference type="PRINTS" id="PR00741">
    <property type="entry name" value="GLHYDRLASE29"/>
</dbReference>
<dbReference type="Pfam" id="PF16757">
    <property type="entry name" value="Fucosidase_C"/>
    <property type="match status" value="1"/>
</dbReference>
<dbReference type="InterPro" id="IPR017853">
    <property type="entry name" value="GH"/>
</dbReference>
<feature type="domain" description="Glycoside hydrolase family 29 N-terminal" evidence="8">
    <location>
        <begin position="33"/>
        <end position="380"/>
    </location>
</feature>
<sequence>MKKSFIFLLTAIILLSCQSTKKLACNIESVASPKGTDVFQPNWDNIAENYKFPDWFVDGKFGIFIHWGPYSVPAFNNEWYARHMYLKDHKVYKHHIETWGPQEKFGYKDFIPLFKAEKFNVKEWVEVFKKSGAKYVVPVAEHHDGFSMYNSDLNEWNSVKMGPKKDIIGALKKELEKEGLVFGLSTHKAENAWFFNGGMDFPSDVQDTTLSLYGRRYKNEKYTDNFAREWLTHTYELINKYKPKLIWFDWTVNNCVLMPYFNKFMAYYYNNALDWGEGVVVNTKQGYPTNIQVWDMERGKSGKMMQFPWQTDTSVGKKSWAYVDGEVNKTPEQIVHDLIDIVSKNGNLLLNIGPRADGTITEEQKSILLSIGKWLEVNGDAIYGTRCWKKFGEGDANPTKGTFSDNKATAYTARDIRFTTKGNDFYAIALNWDKNELLITSLDKETIADAEILSVSLLGSKEQIKWTKTDKGLKLSFPKNKPCDYAYSFKITFNKKVGEHLRSEATNEVMKYRE</sequence>
<organism evidence="10 11">
    <name type="scientific">Bacteroides xylanisolvens</name>
    <dbReference type="NCBI Taxonomy" id="371601"/>
    <lineage>
        <taxon>Bacteria</taxon>
        <taxon>Pseudomonadati</taxon>
        <taxon>Bacteroidota</taxon>
        <taxon>Bacteroidia</taxon>
        <taxon>Bacteroidales</taxon>
        <taxon>Bacteroidaceae</taxon>
        <taxon>Bacteroides</taxon>
    </lineage>
</organism>
<evidence type="ECO:0000313" key="11">
    <source>
        <dbReference type="Proteomes" id="UP000434604"/>
    </source>
</evidence>
<dbReference type="Gene3D" id="2.60.40.1180">
    <property type="entry name" value="Golgi alpha-mannosidase II"/>
    <property type="match status" value="1"/>
</dbReference>
<dbReference type="InterPro" id="IPR031919">
    <property type="entry name" value="Fucosidase_C"/>
</dbReference>
<accession>A0A7J5PX97</accession>
<dbReference type="PANTHER" id="PTHR10030">
    <property type="entry name" value="ALPHA-L-FUCOSIDASE"/>
    <property type="match status" value="1"/>
</dbReference>
<evidence type="ECO:0000256" key="7">
    <source>
        <dbReference type="SAM" id="SignalP"/>
    </source>
</evidence>
<evidence type="ECO:0000259" key="9">
    <source>
        <dbReference type="Pfam" id="PF16757"/>
    </source>
</evidence>
<gene>
    <name evidence="10" type="ORF">GA398_12045</name>
</gene>
<protein>
    <recommendedName>
        <fullName evidence="3">alpha-L-fucosidase</fullName>
        <ecNumber evidence="3">3.2.1.51</ecNumber>
    </recommendedName>
</protein>
<dbReference type="SMART" id="SM00812">
    <property type="entry name" value="Alpha_L_fucos"/>
    <property type="match status" value="1"/>
</dbReference>